<evidence type="ECO:0000313" key="4">
    <source>
        <dbReference type="Proteomes" id="UP000664495"/>
    </source>
</evidence>
<reference evidence="3 4" key="1">
    <citation type="submission" date="2021-03" db="EMBL/GenBank/DDBJ databases">
        <title>Enterococcal diversity collection.</title>
        <authorList>
            <person name="Gilmore M.S."/>
            <person name="Schwartzman J."/>
            <person name="Van Tyne D."/>
            <person name="Martin M."/>
            <person name="Earl A.M."/>
            <person name="Manson A.L."/>
            <person name="Straub T."/>
            <person name="Salamzade R."/>
            <person name="Saavedra J."/>
            <person name="Lebreton F."/>
            <person name="Prichula J."/>
            <person name="Schaufler K."/>
            <person name="Gaca A."/>
            <person name="Sgardioli B."/>
            <person name="Wagenaar J."/>
            <person name="Strong T."/>
        </authorList>
    </citation>
    <scope>NUCLEOTIDE SEQUENCE [LARGE SCALE GENOMIC DNA]</scope>
    <source>
        <strain evidence="3 4">MJM16</strain>
    </source>
</reference>
<dbReference type="SUPFAM" id="SSF46689">
    <property type="entry name" value="Homeodomain-like"/>
    <property type="match status" value="1"/>
</dbReference>
<protein>
    <submittedName>
        <fullName evidence="3">TetR/AcrR family transcriptional regulator</fullName>
    </submittedName>
</protein>
<name>A0ABS3HKB3_9ENTE</name>
<dbReference type="EMBL" id="JAFLVR010000043">
    <property type="protein sequence ID" value="MBO0453897.1"/>
    <property type="molecule type" value="Genomic_DNA"/>
</dbReference>
<dbReference type="InterPro" id="IPR001647">
    <property type="entry name" value="HTH_TetR"/>
</dbReference>
<evidence type="ECO:0000259" key="2">
    <source>
        <dbReference type="Pfam" id="PF00440"/>
    </source>
</evidence>
<gene>
    <name evidence="3" type="ORF">JZO85_16695</name>
</gene>
<dbReference type="Pfam" id="PF00440">
    <property type="entry name" value="TetR_N"/>
    <property type="match status" value="1"/>
</dbReference>
<comment type="caution">
    <text evidence="3">The sequence shown here is derived from an EMBL/GenBank/DDBJ whole genome shotgun (WGS) entry which is preliminary data.</text>
</comment>
<accession>A0ABS3HKB3</accession>
<proteinExistence type="predicted"/>
<feature type="domain" description="HTH tetR-type" evidence="2">
    <location>
        <begin position="25"/>
        <end position="63"/>
    </location>
</feature>
<keyword evidence="4" id="KW-1185">Reference proteome</keyword>
<dbReference type="Gene3D" id="1.10.357.10">
    <property type="entry name" value="Tetracycline Repressor, domain 2"/>
    <property type="match status" value="1"/>
</dbReference>
<keyword evidence="1" id="KW-0238">DNA-binding</keyword>
<dbReference type="PANTHER" id="PTHR43479:SF11">
    <property type="entry name" value="ACREF_ENVCD OPERON REPRESSOR-RELATED"/>
    <property type="match status" value="1"/>
</dbReference>
<dbReference type="InterPro" id="IPR009057">
    <property type="entry name" value="Homeodomain-like_sf"/>
</dbReference>
<dbReference type="Proteomes" id="UP000664495">
    <property type="component" value="Unassembled WGS sequence"/>
</dbReference>
<evidence type="ECO:0000313" key="3">
    <source>
        <dbReference type="EMBL" id="MBO0453897.1"/>
    </source>
</evidence>
<dbReference type="PANTHER" id="PTHR43479">
    <property type="entry name" value="ACREF/ENVCD OPERON REPRESSOR-RELATED"/>
    <property type="match status" value="1"/>
</dbReference>
<sequence length="195" mass="22743">MSRKFSEEDIRKIKTNLQNVCEESWKVRGYKQTNIPLLTGKVGISSGAFYIVYKSKEDLFVEVLEKVQKNLIDTWIMFVNENESKIEGFKLGLQWVFHEFQKYPKLYNFNNPDYELFLAKLPNEKIEIVKKNSQSIFSKTVQDSGLKLLLPEEEVIRILNSILVLGLMDANTNEGNDNTFNFLLDHSIYNLFEEG</sequence>
<dbReference type="RefSeq" id="WP_207109654.1">
    <property type="nucleotide sequence ID" value="NZ_JAFLVR010000043.1"/>
</dbReference>
<evidence type="ECO:0000256" key="1">
    <source>
        <dbReference type="ARBA" id="ARBA00023125"/>
    </source>
</evidence>
<dbReference type="InterPro" id="IPR050624">
    <property type="entry name" value="HTH-type_Tx_Regulator"/>
</dbReference>
<organism evidence="3 4">
    <name type="scientific">Candidatus Enterococcus murrayae</name>
    <dbReference type="NCBI Taxonomy" id="2815321"/>
    <lineage>
        <taxon>Bacteria</taxon>
        <taxon>Bacillati</taxon>
        <taxon>Bacillota</taxon>
        <taxon>Bacilli</taxon>
        <taxon>Lactobacillales</taxon>
        <taxon>Enterococcaceae</taxon>
        <taxon>Enterococcus</taxon>
    </lineage>
</organism>